<sequence>MISSSSPIQRPQQTRRLLPALLLAQVLALLIAATGVFSEALSHQGVSLPTTQSALNYGLLGLVYGCWLLQRKGGLRAALWQYALLAFLDVEGNFCLVLAYRYTSITSVTLLDSLTIPGVMLLSWLFLRAKYRAKHCLGAAICVAGVALLVITDSWQASSAEMQHPLAGDALVVLGATFYAICNVLQEVMLGSSGRVELLAMMGVFGALISAVQLVLVERQQLTQAAWSWEAVACFAGFDAAMFSFYSLVPFVLQWSGVAVLNLSLLSSDLWAGAARAILFGGFDALAAGFFCAAVVTVAGGLIVYTFGGDPYSRSRSSPSDKRRQSGEASEHLEEGMPMMLTLPGSSVLSPAELGEDPWGSPRADAVPPAS</sequence>
<dbReference type="PANTHER" id="PTHR14233">
    <property type="entry name" value="DUF914-RELATED"/>
    <property type="match status" value="1"/>
</dbReference>
<dbReference type="InterPro" id="IPR052221">
    <property type="entry name" value="SLC35F_Transporter"/>
</dbReference>
<dbReference type="PANTHER" id="PTHR14233:SF4">
    <property type="entry name" value="SOLUTE CARRIER FAMILY 35 MEMBER F2"/>
    <property type="match status" value="1"/>
</dbReference>
<evidence type="ECO:0000256" key="5">
    <source>
        <dbReference type="ARBA" id="ARBA00022989"/>
    </source>
</evidence>
<evidence type="ECO:0000313" key="10">
    <source>
        <dbReference type="Proteomes" id="UP001485043"/>
    </source>
</evidence>
<dbReference type="GO" id="GO:0022857">
    <property type="term" value="F:transmembrane transporter activity"/>
    <property type="evidence" value="ECO:0007669"/>
    <property type="project" value="InterPro"/>
</dbReference>
<evidence type="ECO:0000256" key="2">
    <source>
        <dbReference type="ARBA" id="ARBA00007863"/>
    </source>
</evidence>
<evidence type="ECO:0000256" key="7">
    <source>
        <dbReference type="SAM" id="MobiDB-lite"/>
    </source>
</evidence>
<evidence type="ECO:0000256" key="6">
    <source>
        <dbReference type="ARBA" id="ARBA00023136"/>
    </source>
</evidence>
<dbReference type="SUPFAM" id="SSF103481">
    <property type="entry name" value="Multidrug resistance efflux transporter EmrE"/>
    <property type="match status" value="1"/>
</dbReference>
<organism evidence="9 10">
    <name type="scientific">Apatococcus fuscideae</name>
    <dbReference type="NCBI Taxonomy" id="2026836"/>
    <lineage>
        <taxon>Eukaryota</taxon>
        <taxon>Viridiplantae</taxon>
        <taxon>Chlorophyta</taxon>
        <taxon>core chlorophytes</taxon>
        <taxon>Trebouxiophyceae</taxon>
        <taxon>Chlorellales</taxon>
        <taxon>Chlorellaceae</taxon>
        <taxon>Apatococcus</taxon>
    </lineage>
</organism>
<feature type="transmembrane region" description="Helical" evidence="8">
    <location>
        <begin position="285"/>
        <end position="307"/>
    </location>
</feature>
<name>A0AAW1SSP4_9CHLO</name>
<dbReference type="Pfam" id="PF06027">
    <property type="entry name" value="SLC35F"/>
    <property type="match status" value="1"/>
</dbReference>
<comment type="subcellular location">
    <subcellularLocation>
        <location evidence="1">Membrane</location>
        <topology evidence="1">Multi-pass membrane protein</topology>
    </subcellularLocation>
</comment>
<gene>
    <name evidence="9" type="ORF">WJX84_007778</name>
</gene>
<feature type="transmembrane region" description="Helical" evidence="8">
    <location>
        <begin position="108"/>
        <end position="127"/>
    </location>
</feature>
<keyword evidence="6 8" id="KW-0472">Membrane</keyword>
<feature type="transmembrane region" description="Helical" evidence="8">
    <location>
        <begin position="54"/>
        <end position="70"/>
    </location>
</feature>
<protein>
    <recommendedName>
        <fullName evidence="11">Solute carrier family 35 member F2</fullName>
    </recommendedName>
</protein>
<evidence type="ECO:0000256" key="4">
    <source>
        <dbReference type="ARBA" id="ARBA00022692"/>
    </source>
</evidence>
<keyword evidence="10" id="KW-1185">Reference proteome</keyword>
<keyword evidence="5 8" id="KW-1133">Transmembrane helix</keyword>
<dbReference type="InterPro" id="IPR009262">
    <property type="entry name" value="SLC35_F1/F2/F6"/>
</dbReference>
<feature type="transmembrane region" description="Helical" evidence="8">
    <location>
        <begin position="82"/>
        <end position="102"/>
    </location>
</feature>
<comment type="caution">
    <text evidence="9">The sequence shown here is derived from an EMBL/GenBank/DDBJ whole genome shotgun (WGS) entry which is preliminary data.</text>
</comment>
<feature type="region of interest" description="Disordered" evidence="7">
    <location>
        <begin position="312"/>
        <end position="371"/>
    </location>
</feature>
<proteinExistence type="inferred from homology"/>
<dbReference type="GO" id="GO:0016020">
    <property type="term" value="C:membrane"/>
    <property type="evidence" value="ECO:0007669"/>
    <property type="project" value="UniProtKB-SubCell"/>
</dbReference>
<dbReference type="Proteomes" id="UP001485043">
    <property type="component" value="Unassembled WGS sequence"/>
</dbReference>
<feature type="transmembrane region" description="Helical" evidence="8">
    <location>
        <begin position="260"/>
        <end position="279"/>
    </location>
</feature>
<dbReference type="AlphaFoldDB" id="A0AAW1SSP4"/>
<evidence type="ECO:0008006" key="11">
    <source>
        <dbReference type="Google" id="ProtNLM"/>
    </source>
</evidence>
<evidence type="ECO:0000256" key="8">
    <source>
        <dbReference type="SAM" id="Phobius"/>
    </source>
</evidence>
<evidence type="ECO:0000313" key="9">
    <source>
        <dbReference type="EMBL" id="KAK9856448.1"/>
    </source>
</evidence>
<dbReference type="InterPro" id="IPR037185">
    <property type="entry name" value="EmrE-like"/>
</dbReference>
<feature type="transmembrane region" description="Helical" evidence="8">
    <location>
        <begin position="229"/>
        <end position="253"/>
    </location>
</feature>
<evidence type="ECO:0000256" key="3">
    <source>
        <dbReference type="ARBA" id="ARBA00022448"/>
    </source>
</evidence>
<dbReference type="EMBL" id="JALJOV010001013">
    <property type="protein sequence ID" value="KAK9856448.1"/>
    <property type="molecule type" value="Genomic_DNA"/>
</dbReference>
<feature type="transmembrane region" description="Helical" evidence="8">
    <location>
        <begin position="198"/>
        <end position="217"/>
    </location>
</feature>
<evidence type="ECO:0000256" key="1">
    <source>
        <dbReference type="ARBA" id="ARBA00004141"/>
    </source>
</evidence>
<keyword evidence="3" id="KW-0813">Transport</keyword>
<feature type="transmembrane region" description="Helical" evidence="8">
    <location>
        <begin position="136"/>
        <end position="155"/>
    </location>
</feature>
<accession>A0AAW1SSP4</accession>
<comment type="similarity">
    <text evidence="2">Belongs to the SLC35F solute transporter family.</text>
</comment>
<keyword evidence="4 8" id="KW-0812">Transmembrane</keyword>
<reference evidence="9 10" key="1">
    <citation type="journal article" date="2024" name="Nat. Commun.">
        <title>Phylogenomics reveals the evolutionary origins of lichenization in chlorophyte algae.</title>
        <authorList>
            <person name="Puginier C."/>
            <person name="Libourel C."/>
            <person name="Otte J."/>
            <person name="Skaloud P."/>
            <person name="Haon M."/>
            <person name="Grisel S."/>
            <person name="Petersen M."/>
            <person name="Berrin J.G."/>
            <person name="Delaux P.M."/>
            <person name="Dal Grande F."/>
            <person name="Keller J."/>
        </authorList>
    </citation>
    <scope>NUCLEOTIDE SEQUENCE [LARGE SCALE GENOMIC DNA]</scope>
    <source>
        <strain evidence="9 10">SAG 2523</strain>
    </source>
</reference>
<feature type="compositionally biased region" description="Basic and acidic residues" evidence="7">
    <location>
        <begin position="319"/>
        <end position="335"/>
    </location>
</feature>
<feature type="transmembrane region" description="Helical" evidence="8">
    <location>
        <begin position="167"/>
        <end position="186"/>
    </location>
</feature>